<name>A0A498MRV0_LABRO</name>
<reference evidence="4 5" key="1">
    <citation type="submission" date="2018-03" db="EMBL/GenBank/DDBJ databases">
        <title>Draft genome sequence of Rohu Carp (Labeo rohita).</title>
        <authorList>
            <person name="Das P."/>
            <person name="Kushwaha B."/>
            <person name="Joshi C.G."/>
            <person name="Kumar D."/>
            <person name="Nagpure N.S."/>
            <person name="Sahoo L."/>
            <person name="Das S.P."/>
            <person name="Bit A."/>
            <person name="Patnaik S."/>
            <person name="Meher P.K."/>
            <person name="Jayasankar P."/>
            <person name="Koringa P.G."/>
            <person name="Patel N.V."/>
            <person name="Hinsu A.T."/>
            <person name="Kumar R."/>
            <person name="Pandey M."/>
            <person name="Agarwal S."/>
            <person name="Srivastava S."/>
            <person name="Singh M."/>
            <person name="Iquebal M.A."/>
            <person name="Jaiswal S."/>
            <person name="Angadi U.B."/>
            <person name="Kumar N."/>
            <person name="Raza M."/>
            <person name="Shah T.M."/>
            <person name="Rai A."/>
            <person name="Jena J.K."/>
        </authorList>
    </citation>
    <scope>NUCLEOTIDE SEQUENCE [LARGE SCALE GENOMIC DNA]</scope>
    <source>
        <strain evidence="4">DASCIFA01</strain>
        <tissue evidence="4">Testis</tissue>
    </source>
</reference>
<evidence type="ECO:0000256" key="2">
    <source>
        <dbReference type="SAM" id="MobiDB-lite"/>
    </source>
</evidence>
<evidence type="ECO:0000313" key="5">
    <source>
        <dbReference type="Proteomes" id="UP000290572"/>
    </source>
</evidence>
<dbReference type="Pfam" id="PF17921">
    <property type="entry name" value="Integrase_H2C2"/>
    <property type="match status" value="1"/>
</dbReference>
<keyword evidence="5" id="KW-1185">Reference proteome</keyword>
<organism evidence="4 5">
    <name type="scientific">Labeo rohita</name>
    <name type="common">Indian major carp</name>
    <name type="synonym">Cyprinus rohita</name>
    <dbReference type="NCBI Taxonomy" id="84645"/>
    <lineage>
        <taxon>Eukaryota</taxon>
        <taxon>Metazoa</taxon>
        <taxon>Chordata</taxon>
        <taxon>Craniata</taxon>
        <taxon>Vertebrata</taxon>
        <taxon>Euteleostomi</taxon>
        <taxon>Actinopterygii</taxon>
        <taxon>Neopterygii</taxon>
        <taxon>Teleostei</taxon>
        <taxon>Ostariophysi</taxon>
        <taxon>Cypriniformes</taxon>
        <taxon>Cyprinidae</taxon>
        <taxon>Labeoninae</taxon>
        <taxon>Labeonini</taxon>
        <taxon>Labeo</taxon>
    </lineage>
</organism>
<sequence>MQKKEVVECLRRRDRQWTKQLREKNVPEATVPPPTETDSVPSTSCPSSPPTDHPAISTSSPTQDSAREGTTSALTSTGPDLSYIFSILPFSKEEIITTQQDDTTLSISTTTHQTNRITVHNHQGLLYRRIQDKRGQQRIQLVVPKALIQRTIQSLHERTTERHHSPLKTLLTILEVAWWPTVRKDVWRYVGDCKRCNVINHSPEPSRHCTSTPIIKRGRRNQQTERRASNAGSYILP</sequence>
<evidence type="ECO:0000313" key="4">
    <source>
        <dbReference type="EMBL" id="RXN19657.1"/>
    </source>
</evidence>
<proteinExistence type="predicted"/>
<protein>
    <recommendedName>
        <fullName evidence="1">Gypsy retrotransposon integrase-like protein 1</fullName>
    </recommendedName>
</protein>
<feature type="compositionally biased region" description="Low complexity" evidence="2">
    <location>
        <begin position="36"/>
        <end position="46"/>
    </location>
</feature>
<feature type="region of interest" description="Disordered" evidence="2">
    <location>
        <begin position="204"/>
        <end position="237"/>
    </location>
</feature>
<gene>
    <name evidence="4" type="ORF">ROHU_025530</name>
</gene>
<feature type="compositionally biased region" description="Polar residues" evidence="2">
    <location>
        <begin position="56"/>
        <end position="75"/>
    </location>
</feature>
<dbReference type="AlphaFoldDB" id="A0A498MRV0"/>
<dbReference type="Gene3D" id="1.10.340.70">
    <property type="match status" value="1"/>
</dbReference>
<accession>A0A498MRV0</accession>
<dbReference type="InterPro" id="IPR041588">
    <property type="entry name" value="Integrase_H2C2"/>
</dbReference>
<feature type="region of interest" description="Disordered" evidence="2">
    <location>
        <begin position="17"/>
        <end position="75"/>
    </location>
</feature>
<evidence type="ECO:0000259" key="3">
    <source>
        <dbReference type="Pfam" id="PF17921"/>
    </source>
</evidence>
<dbReference type="EMBL" id="QBIY01012660">
    <property type="protein sequence ID" value="RXN19657.1"/>
    <property type="molecule type" value="Genomic_DNA"/>
</dbReference>
<dbReference type="FunFam" id="1.10.340.70:FF:000001">
    <property type="entry name" value="Retrovirus-related Pol polyprotein from transposon gypsy-like Protein"/>
    <property type="match status" value="1"/>
</dbReference>
<dbReference type="Proteomes" id="UP000290572">
    <property type="component" value="Unassembled WGS sequence"/>
</dbReference>
<comment type="caution">
    <text evidence="4">The sequence shown here is derived from an EMBL/GenBank/DDBJ whole genome shotgun (WGS) entry which is preliminary data.</text>
</comment>
<evidence type="ECO:0000256" key="1">
    <source>
        <dbReference type="ARBA" id="ARBA00039658"/>
    </source>
</evidence>
<feature type="domain" description="Integrase zinc-binding" evidence="3">
    <location>
        <begin position="143"/>
        <end position="201"/>
    </location>
</feature>
<feature type="compositionally biased region" description="Basic and acidic residues" evidence="2">
    <location>
        <begin position="17"/>
        <end position="26"/>
    </location>
</feature>